<proteinExistence type="predicted"/>
<feature type="transmembrane region" description="Helical" evidence="1">
    <location>
        <begin position="34"/>
        <end position="57"/>
    </location>
</feature>
<dbReference type="AlphaFoldDB" id="A0A7C9M8H3"/>
<keyword evidence="1" id="KW-1133">Transmembrane helix</keyword>
<comment type="caution">
    <text evidence="2">The sequence shown here is derived from an EMBL/GenBank/DDBJ whole genome shotgun (WGS) entry which is preliminary data.</text>
</comment>
<evidence type="ECO:0000313" key="3">
    <source>
        <dbReference type="Proteomes" id="UP000480350"/>
    </source>
</evidence>
<dbReference type="Proteomes" id="UP000480350">
    <property type="component" value="Unassembled WGS sequence"/>
</dbReference>
<gene>
    <name evidence="2" type="ORF">GQ651_02320</name>
</gene>
<keyword evidence="3" id="KW-1185">Reference proteome</keyword>
<evidence type="ECO:0000256" key="1">
    <source>
        <dbReference type="SAM" id="Phobius"/>
    </source>
</evidence>
<organism evidence="2 3">
    <name type="scientific">Kangsaoukella pontilimi</name>
    <dbReference type="NCBI Taxonomy" id="2691042"/>
    <lineage>
        <taxon>Bacteria</taxon>
        <taxon>Pseudomonadati</taxon>
        <taxon>Pseudomonadota</taxon>
        <taxon>Alphaproteobacteria</taxon>
        <taxon>Rhodobacterales</taxon>
        <taxon>Paracoccaceae</taxon>
        <taxon>Kangsaoukella</taxon>
    </lineage>
</organism>
<accession>A0A7C9M8H3</accession>
<reference evidence="2 3" key="2">
    <citation type="submission" date="2020-03" db="EMBL/GenBank/DDBJ databases">
        <title>Kangsaoukella pontilimi gen. nov., sp. nov., a new member of the family Rhodobacteraceae isolated from a tidal mudflat.</title>
        <authorList>
            <person name="Kim I.S."/>
        </authorList>
    </citation>
    <scope>NUCLEOTIDE SEQUENCE [LARGE SCALE GENOMIC DNA]</scope>
    <source>
        <strain evidence="2 3">GH1-50</strain>
    </source>
</reference>
<sequence length="88" mass="9315">MMEILSEKRDVGLRVLPANTCLEHLASSDDTMTFLVGISSIGLYSAMLGAPVFSYVASVPGALSNPRISAPAKLLSDFGVHMMGSDRV</sequence>
<dbReference type="EMBL" id="WUPT01000001">
    <property type="protein sequence ID" value="MXQ06673.1"/>
    <property type="molecule type" value="Genomic_DNA"/>
</dbReference>
<keyword evidence="1" id="KW-0472">Membrane</keyword>
<reference evidence="2 3" key="1">
    <citation type="submission" date="2019-12" db="EMBL/GenBank/DDBJ databases">
        <authorList>
            <person name="Lee S.D."/>
        </authorList>
    </citation>
    <scope>NUCLEOTIDE SEQUENCE [LARGE SCALE GENOMIC DNA]</scope>
    <source>
        <strain evidence="2 3">GH1-50</strain>
    </source>
</reference>
<protein>
    <submittedName>
        <fullName evidence="2">Uncharacterized protein</fullName>
    </submittedName>
</protein>
<dbReference type="RefSeq" id="WP_160762598.1">
    <property type="nucleotide sequence ID" value="NZ_WUPT01000001.1"/>
</dbReference>
<evidence type="ECO:0000313" key="2">
    <source>
        <dbReference type="EMBL" id="MXQ06673.1"/>
    </source>
</evidence>
<keyword evidence="1" id="KW-0812">Transmembrane</keyword>
<name>A0A7C9M8H3_9RHOB</name>